<keyword evidence="1" id="KW-0472">Membrane</keyword>
<dbReference type="Proteomes" id="UP000176511">
    <property type="component" value="Unassembled WGS sequence"/>
</dbReference>
<dbReference type="STRING" id="1798491.A3C87_02515"/>
<reference evidence="2 3" key="1">
    <citation type="journal article" date="2016" name="Nat. Commun.">
        <title>Thousands of microbial genomes shed light on interconnected biogeochemical processes in an aquifer system.</title>
        <authorList>
            <person name="Anantharaman K."/>
            <person name="Brown C.T."/>
            <person name="Hug L.A."/>
            <person name="Sharon I."/>
            <person name="Castelle C.J."/>
            <person name="Probst A.J."/>
            <person name="Thomas B.C."/>
            <person name="Singh A."/>
            <person name="Wilkins M.J."/>
            <person name="Karaoz U."/>
            <person name="Brodie E.L."/>
            <person name="Williams K.H."/>
            <person name="Hubbard S.S."/>
            <person name="Banfield J.F."/>
        </authorList>
    </citation>
    <scope>NUCLEOTIDE SEQUENCE [LARGE SCALE GENOMIC DNA]</scope>
</reference>
<evidence type="ECO:0000313" key="2">
    <source>
        <dbReference type="EMBL" id="OGG61282.1"/>
    </source>
</evidence>
<gene>
    <name evidence="2" type="ORF">A3C87_02515</name>
</gene>
<evidence type="ECO:0000256" key="1">
    <source>
        <dbReference type="SAM" id="Phobius"/>
    </source>
</evidence>
<dbReference type="SUPFAM" id="SSF89372">
    <property type="entry name" value="Fucose-specific lectin"/>
    <property type="match status" value="1"/>
</dbReference>
<organism evidence="2 3">
    <name type="scientific">Candidatus Kaiserbacteria bacterium RIFCSPHIGHO2_02_FULL_49_34</name>
    <dbReference type="NCBI Taxonomy" id="1798491"/>
    <lineage>
        <taxon>Bacteria</taxon>
        <taxon>Candidatus Kaiseribacteriota</taxon>
    </lineage>
</organism>
<evidence type="ECO:0000313" key="3">
    <source>
        <dbReference type="Proteomes" id="UP000176511"/>
    </source>
</evidence>
<protein>
    <submittedName>
        <fullName evidence="2">Uncharacterized protein</fullName>
    </submittedName>
</protein>
<keyword evidence="1" id="KW-0812">Transmembrane</keyword>
<feature type="transmembrane region" description="Helical" evidence="1">
    <location>
        <begin position="33"/>
        <end position="54"/>
    </location>
</feature>
<keyword evidence="1" id="KW-1133">Transmembrane helix</keyword>
<dbReference type="AlphaFoldDB" id="A0A1F6DJT4"/>
<comment type="caution">
    <text evidence="2">The sequence shown here is derived from an EMBL/GenBank/DDBJ whole genome shotgun (WGS) entry which is preliminary data.</text>
</comment>
<sequence length="763" mass="82260">MSNEGDQSPLFHTYLYQSVLRFRKTEYNTLMHINIKILGTLIAVAFLLIIGIVLRYTGAADVATTAEIINVAPTVDTIRIATTAYGTDDLTSSGILPNVGTDRTIHINGQISDANGENDIASSTINLVFHKTSATSACVADNNDCYRITTCDTNYTDGDDTQISYNCEVPLAYWIDATDAASIYVDDTWTAYIEVEDMATAQGTLSATIEVNSLLALNLPDTIDYSTRSLGEVSSSTTNVETIITQRGNTNADVYAAGTRMNCSVLGSLATSSQAWALDSVGFSSSTILTDTLSATSRNINLRTSETQELADSLFWNIAIPASGVKGTCTGSNTLSITAVELLRSWQIAQLIETDDGNAVNPQIAIDGNNNAIAVWSQSDGTRNNIWSNRYTASTNTWGTAELLETDNAGDAYVPQIAIDGNNNAIVVWYQSDGVRTNLYSNRYTASTNTWGIAELIETDNVGNASSPQIAIDANNNAVVVWAQNDGARDNVWSNRYTASTNTWGTAELIETDDAGGATAPQIAVDGNNNAIAVWNQSDGTRDNIWSNRYTASTNTWGAAELLETDDAGTANSPQIAIDANNNAMAIWYQSDGTSNNIYSNRYTISTNSWGTAQLVEVDAGAATGPQIAIDTNNNAMAVWRQHDGARFSVYANRYTASTNTWGTAELIETDNAGQIFTPQIAIDANNNAMAVWRQFDGTIFSVYSNRYTASTNTWGTAELVETDNVGGVFTPQIAIDGSNNAITIWANYDGTRNNIFSNRYSY</sequence>
<proteinExistence type="predicted"/>
<accession>A0A1F6DJT4</accession>
<name>A0A1F6DJT4_9BACT</name>
<dbReference type="EMBL" id="MFLE01000022">
    <property type="protein sequence ID" value="OGG61282.1"/>
    <property type="molecule type" value="Genomic_DNA"/>
</dbReference>